<sequence length="87" mass="9401">MAQLLLSDVGEETIRRLEKRAAVHGRSAEEEHRAILERALAPASEPPAAVARQLQKTTVNGGPEDAALSSRMDGWIPVPPNGHVRLC</sequence>
<dbReference type="Proteomes" id="UP001526430">
    <property type="component" value="Unassembled WGS sequence"/>
</dbReference>
<reference evidence="2 3" key="1">
    <citation type="submission" date="2022-10" db="EMBL/GenBank/DDBJ databases">
        <title>Roseococcus glaciei nov., sp. nov., isolated from glacier.</title>
        <authorList>
            <person name="Liu Q."/>
            <person name="Xin Y.-H."/>
        </authorList>
    </citation>
    <scope>NUCLEOTIDE SEQUENCE [LARGE SCALE GENOMIC DNA]</scope>
    <source>
        <strain evidence="2 3">MDT2-1-1</strain>
    </source>
</reference>
<protein>
    <recommendedName>
        <fullName evidence="1">Antitoxin FitA-like ribbon-helix-helix domain-containing protein</fullName>
    </recommendedName>
</protein>
<dbReference type="Gene3D" id="1.10.1220.10">
    <property type="entry name" value="Met repressor-like"/>
    <property type="match status" value="1"/>
</dbReference>
<feature type="domain" description="Antitoxin FitA-like ribbon-helix-helix" evidence="1">
    <location>
        <begin position="2"/>
        <end position="40"/>
    </location>
</feature>
<accession>A0ABT3P280</accession>
<evidence type="ECO:0000313" key="3">
    <source>
        <dbReference type="Proteomes" id="UP001526430"/>
    </source>
</evidence>
<comment type="caution">
    <text evidence="2">The sequence shown here is derived from an EMBL/GenBank/DDBJ whole genome shotgun (WGS) entry which is preliminary data.</text>
</comment>
<dbReference type="Pfam" id="PF22513">
    <property type="entry name" value="FitA-like_RHH"/>
    <property type="match status" value="1"/>
</dbReference>
<dbReference type="SUPFAM" id="SSF47598">
    <property type="entry name" value="Ribbon-helix-helix"/>
    <property type="match status" value="1"/>
</dbReference>
<evidence type="ECO:0000313" key="2">
    <source>
        <dbReference type="EMBL" id="MCW8088501.1"/>
    </source>
</evidence>
<dbReference type="EMBL" id="JAPFQI010000043">
    <property type="protein sequence ID" value="MCW8088501.1"/>
    <property type="molecule type" value="Genomic_DNA"/>
</dbReference>
<keyword evidence="3" id="KW-1185">Reference proteome</keyword>
<gene>
    <name evidence="2" type="ORF">OF850_23260</name>
</gene>
<evidence type="ECO:0000259" key="1">
    <source>
        <dbReference type="Pfam" id="PF22513"/>
    </source>
</evidence>
<dbReference type="InterPro" id="IPR010985">
    <property type="entry name" value="Ribbon_hlx_hlx"/>
</dbReference>
<organism evidence="2 3">
    <name type="scientific">Sabulicella glaciei</name>
    <dbReference type="NCBI Taxonomy" id="2984948"/>
    <lineage>
        <taxon>Bacteria</taxon>
        <taxon>Pseudomonadati</taxon>
        <taxon>Pseudomonadota</taxon>
        <taxon>Alphaproteobacteria</taxon>
        <taxon>Acetobacterales</taxon>
        <taxon>Acetobacteraceae</taxon>
        <taxon>Sabulicella</taxon>
    </lineage>
</organism>
<proteinExistence type="predicted"/>
<name>A0ABT3P280_9PROT</name>
<dbReference type="RefSeq" id="WP_301592772.1">
    <property type="nucleotide sequence ID" value="NZ_JAPFQI010000043.1"/>
</dbReference>
<dbReference type="InterPro" id="IPR053853">
    <property type="entry name" value="FitA-like_RHH"/>
</dbReference>
<dbReference type="InterPro" id="IPR013321">
    <property type="entry name" value="Arc_rbn_hlx_hlx"/>
</dbReference>